<dbReference type="RefSeq" id="XP_026673173.1">
    <property type="nucleotide sequence ID" value="XM_026817372.1"/>
</dbReference>
<evidence type="ECO:0000313" key="3">
    <source>
        <dbReference type="Proteomes" id="UP000694925"/>
    </source>
</evidence>
<feature type="region of interest" description="Disordered" evidence="1">
    <location>
        <begin position="28"/>
        <end position="47"/>
    </location>
</feature>
<proteinExistence type="predicted"/>
<accession>A0AAJ7S950</accession>
<dbReference type="AlphaFoldDB" id="A0AAJ7S950"/>
<feature type="signal peptide" evidence="2">
    <location>
        <begin position="1"/>
        <end position="18"/>
    </location>
</feature>
<feature type="compositionally biased region" description="Polar residues" evidence="1">
    <location>
        <begin position="237"/>
        <end position="248"/>
    </location>
</feature>
<reference evidence="4" key="1">
    <citation type="submission" date="2025-08" db="UniProtKB">
        <authorList>
            <consortium name="RefSeq"/>
        </authorList>
    </citation>
    <scope>IDENTIFICATION</scope>
    <source>
        <tissue evidence="4">Whole body</tissue>
    </source>
</reference>
<dbReference type="Proteomes" id="UP000694925">
    <property type="component" value="Unplaced"/>
</dbReference>
<feature type="compositionally biased region" description="Polar residues" evidence="1">
    <location>
        <begin position="216"/>
        <end position="230"/>
    </location>
</feature>
<evidence type="ECO:0000313" key="4">
    <source>
        <dbReference type="RefSeq" id="XP_026673173.1"/>
    </source>
</evidence>
<organism evidence="3 4">
    <name type="scientific">Ceratina calcarata</name>
    <dbReference type="NCBI Taxonomy" id="156304"/>
    <lineage>
        <taxon>Eukaryota</taxon>
        <taxon>Metazoa</taxon>
        <taxon>Ecdysozoa</taxon>
        <taxon>Arthropoda</taxon>
        <taxon>Hexapoda</taxon>
        <taxon>Insecta</taxon>
        <taxon>Pterygota</taxon>
        <taxon>Neoptera</taxon>
        <taxon>Endopterygota</taxon>
        <taxon>Hymenoptera</taxon>
        <taxon>Apocrita</taxon>
        <taxon>Aculeata</taxon>
        <taxon>Apoidea</taxon>
        <taxon>Anthophila</taxon>
        <taxon>Apidae</taxon>
        <taxon>Ceratina</taxon>
        <taxon>Zadontomerus</taxon>
    </lineage>
</organism>
<feature type="compositionally biased region" description="Basic and acidic residues" evidence="1">
    <location>
        <begin position="66"/>
        <end position="86"/>
    </location>
</feature>
<name>A0AAJ7S950_9HYME</name>
<keyword evidence="2" id="KW-0732">Signal</keyword>
<gene>
    <name evidence="4" type="primary">LOC113464870</name>
</gene>
<dbReference type="GeneID" id="113464870"/>
<protein>
    <submittedName>
        <fullName evidence="4">Uncharacterized protein LOC113464870 isoform X1</fullName>
    </submittedName>
</protein>
<evidence type="ECO:0000256" key="1">
    <source>
        <dbReference type="SAM" id="MobiDB-lite"/>
    </source>
</evidence>
<feature type="region of interest" description="Disordered" evidence="1">
    <location>
        <begin position="206"/>
        <end position="248"/>
    </location>
</feature>
<keyword evidence="3" id="KW-1185">Reference proteome</keyword>
<sequence>MILFFGGVLVACVVFVACITPPYCRSIQRQHSERSTNENESSEDESTLVQIQVTDLGANAVHSKKTTGESNREHSAVDSNKNKEQNEIASNSVYSGEARIVPVKVYTYKQHRVSGGIWSSVLKDQLQNITNSSSEVHGSRRIVRAQIERNPTSSSSIEPIDAVVNNHNCSGRVPIPSHVTDQEARKLPSSSAIIKRLKKILRRRSQKALSKHVKSDGNQSVPTQTLNQCSPLKRKSVSTSTRLSVNGSNVKTRNGEVIIRHDSDNDETVRHLRPDSHQSNTGPFQEMVSLIKRESTNGNSVCDLRIRGLVVNQSQLLELFNAAEGVSRNASIVTTEEASVLTIKFNRRRESSEGSFTRNTSFYECPLVKFYRNLPQIFEDLSISKLFHSQDVSNNPQHDSCNNHLRNDSSYKSFPKITNRFEKHVR</sequence>
<evidence type="ECO:0000256" key="2">
    <source>
        <dbReference type="SAM" id="SignalP"/>
    </source>
</evidence>
<feature type="chain" id="PRO_5042607944" evidence="2">
    <location>
        <begin position="19"/>
        <end position="426"/>
    </location>
</feature>
<feature type="region of interest" description="Disordered" evidence="1">
    <location>
        <begin position="60"/>
        <end position="90"/>
    </location>
</feature>
<dbReference type="KEGG" id="ccal:113464870"/>